<reference evidence="1 2" key="1">
    <citation type="journal article" date="2012" name="Science">
        <title>The Paleozoic origin of enzymatic lignin decomposition reconstructed from 31 fungal genomes.</title>
        <authorList>
            <person name="Floudas D."/>
            <person name="Binder M."/>
            <person name="Riley R."/>
            <person name="Barry K."/>
            <person name="Blanchette R.A."/>
            <person name="Henrissat B."/>
            <person name="Martinez A.T."/>
            <person name="Otillar R."/>
            <person name="Spatafora J.W."/>
            <person name="Yadav J.S."/>
            <person name="Aerts A."/>
            <person name="Benoit I."/>
            <person name="Boyd A."/>
            <person name="Carlson A."/>
            <person name="Copeland A."/>
            <person name="Coutinho P.M."/>
            <person name="de Vries R.P."/>
            <person name="Ferreira P."/>
            <person name="Findley K."/>
            <person name="Foster B."/>
            <person name="Gaskell J."/>
            <person name="Glotzer D."/>
            <person name="Gorecki P."/>
            <person name="Heitman J."/>
            <person name="Hesse C."/>
            <person name="Hori C."/>
            <person name="Igarashi K."/>
            <person name="Jurgens J.A."/>
            <person name="Kallen N."/>
            <person name="Kersten P."/>
            <person name="Kohler A."/>
            <person name="Kuees U."/>
            <person name="Kumar T.K.A."/>
            <person name="Kuo A."/>
            <person name="LaButti K."/>
            <person name="Larrondo L.F."/>
            <person name="Lindquist E."/>
            <person name="Ling A."/>
            <person name="Lombard V."/>
            <person name="Lucas S."/>
            <person name="Lundell T."/>
            <person name="Martin R."/>
            <person name="McLaughlin D.J."/>
            <person name="Morgenstern I."/>
            <person name="Morin E."/>
            <person name="Murat C."/>
            <person name="Nagy L.G."/>
            <person name="Nolan M."/>
            <person name="Ohm R.A."/>
            <person name="Patyshakuliyeva A."/>
            <person name="Rokas A."/>
            <person name="Ruiz-Duenas F.J."/>
            <person name="Sabat G."/>
            <person name="Salamov A."/>
            <person name="Samejima M."/>
            <person name="Schmutz J."/>
            <person name="Slot J.C."/>
            <person name="St John F."/>
            <person name="Stenlid J."/>
            <person name="Sun H."/>
            <person name="Sun S."/>
            <person name="Syed K."/>
            <person name="Tsang A."/>
            <person name="Wiebenga A."/>
            <person name="Young D."/>
            <person name="Pisabarro A."/>
            <person name="Eastwood D.C."/>
            <person name="Martin F."/>
            <person name="Cullen D."/>
            <person name="Grigoriev I.V."/>
            <person name="Hibbett D.S."/>
        </authorList>
    </citation>
    <scope>NUCLEOTIDE SEQUENCE [LARGE SCALE GENOMIC DNA]</scope>
    <source>
        <strain evidence="1 2">MD-104</strain>
    </source>
</reference>
<dbReference type="EMBL" id="KB467854">
    <property type="protein sequence ID" value="PCH35716.1"/>
    <property type="molecule type" value="Genomic_DNA"/>
</dbReference>
<dbReference type="AlphaFoldDB" id="A0A2H3J0K7"/>
<keyword evidence="2" id="KW-1185">Reference proteome</keyword>
<name>A0A2H3J0K7_WOLCO</name>
<protein>
    <recommendedName>
        <fullName evidence="3">DDE Tnp4 domain-containing protein</fullName>
    </recommendedName>
</protein>
<accession>A0A2H3J0K7</accession>
<dbReference type="OrthoDB" id="2802627at2759"/>
<evidence type="ECO:0000313" key="2">
    <source>
        <dbReference type="Proteomes" id="UP000218811"/>
    </source>
</evidence>
<organism evidence="1 2">
    <name type="scientific">Wolfiporia cocos (strain MD-104)</name>
    <name type="common">Brown rot fungus</name>
    <dbReference type="NCBI Taxonomy" id="742152"/>
    <lineage>
        <taxon>Eukaryota</taxon>
        <taxon>Fungi</taxon>
        <taxon>Dikarya</taxon>
        <taxon>Basidiomycota</taxon>
        <taxon>Agaricomycotina</taxon>
        <taxon>Agaricomycetes</taxon>
        <taxon>Polyporales</taxon>
        <taxon>Phaeolaceae</taxon>
        <taxon>Wolfiporia</taxon>
    </lineage>
</organism>
<dbReference type="Proteomes" id="UP000218811">
    <property type="component" value="Unassembled WGS sequence"/>
</dbReference>
<proteinExistence type="predicted"/>
<evidence type="ECO:0000313" key="1">
    <source>
        <dbReference type="EMBL" id="PCH35716.1"/>
    </source>
</evidence>
<gene>
    <name evidence="1" type="ORF">WOLCODRAFT_80517</name>
</gene>
<sequence>MSTPYRIRPYDETEISRASPADHPHMKASNQHLSSMWIMVEHAFEWLEGWFSALKELGMHCNLNDVYKMIKALVVIHNMGVD</sequence>
<evidence type="ECO:0008006" key="3">
    <source>
        <dbReference type="Google" id="ProtNLM"/>
    </source>
</evidence>